<protein>
    <submittedName>
        <fullName evidence="7">LysE family translocator</fullName>
    </submittedName>
</protein>
<name>A0A9X2WGA2_9GAMM</name>
<keyword evidence="5 6" id="KW-0472">Membrane</keyword>
<feature type="transmembrane region" description="Helical" evidence="6">
    <location>
        <begin position="145"/>
        <end position="178"/>
    </location>
</feature>
<feature type="transmembrane region" description="Helical" evidence="6">
    <location>
        <begin position="184"/>
        <end position="205"/>
    </location>
</feature>
<dbReference type="Pfam" id="PF01810">
    <property type="entry name" value="LysE"/>
    <property type="match status" value="1"/>
</dbReference>
<evidence type="ECO:0000256" key="4">
    <source>
        <dbReference type="ARBA" id="ARBA00022989"/>
    </source>
</evidence>
<dbReference type="GO" id="GO:0015171">
    <property type="term" value="F:amino acid transmembrane transporter activity"/>
    <property type="evidence" value="ECO:0007669"/>
    <property type="project" value="TreeGrafter"/>
</dbReference>
<evidence type="ECO:0000313" key="7">
    <source>
        <dbReference type="EMBL" id="MCT7359931.1"/>
    </source>
</evidence>
<keyword evidence="3 6" id="KW-0812">Transmembrane</keyword>
<dbReference type="RefSeq" id="WP_260976794.1">
    <property type="nucleotide sequence ID" value="NZ_JAOANI010000020.1"/>
</dbReference>
<dbReference type="AlphaFoldDB" id="A0A9X2WGA2"/>
<reference evidence="7" key="1">
    <citation type="journal article" date="2022" name="Front. Microbiol.">
        <title>Genome-based taxonomic rearrangement of Oceanobacter-related bacteria including the description of Thalassolituus hydrocarbonoclasticus sp. nov. and Thalassolituus pacificus sp. nov. and emended description of the genus Thalassolituus.</title>
        <authorList>
            <person name="Dong C."/>
            <person name="Wei L."/>
            <person name="Wang J."/>
            <person name="Lai Q."/>
            <person name="Huang Z."/>
            <person name="Shao Z."/>
        </authorList>
    </citation>
    <scope>NUCLEOTIDE SEQUENCE</scope>
    <source>
        <strain evidence="7">59MF3M-4</strain>
    </source>
</reference>
<evidence type="ECO:0000256" key="5">
    <source>
        <dbReference type="ARBA" id="ARBA00023136"/>
    </source>
</evidence>
<comment type="subcellular location">
    <subcellularLocation>
        <location evidence="1">Cell membrane</location>
        <topology evidence="1">Multi-pass membrane protein</topology>
    </subcellularLocation>
</comment>
<reference evidence="7" key="2">
    <citation type="submission" date="2022-08" db="EMBL/GenBank/DDBJ databases">
        <authorList>
            <person name="Dong C."/>
        </authorList>
    </citation>
    <scope>NUCLEOTIDE SEQUENCE</scope>
    <source>
        <strain evidence="7">59MF3M-4</strain>
    </source>
</reference>
<evidence type="ECO:0000256" key="1">
    <source>
        <dbReference type="ARBA" id="ARBA00004651"/>
    </source>
</evidence>
<dbReference type="InterPro" id="IPR001123">
    <property type="entry name" value="LeuE-type"/>
</dbReference>
<gene>
    <name evidence="7" type="ORF">NYR02_13005</name>
</gene>
<feature type="transmembrane region" description="Helical" evidence="6">
    <location>
        <begin position="75"/>
        <end position="93"/>
    </location>
</feature>
<feature type="transmembrane region" description="Helical" evidence="6">
    <location>
        <begin position="113"/>
        <end position="133"/>
    </location>
</feature>
<organism evidence="7 8">
    <name type="scientific">Thalassolituus pacificus</name>
    <dbReference type="NCBI Taxonomy" id="2975440"/>
    <lineage>
        <taxon>Bacteria</taxon>
        <taxon>Pseudomonadati</taxon>
        <taxon>Pseudomonadota</taxon>
        <taxon>Gammaproteobacteria</taxon>
        <taxon>Oceanospirillales</taxon>
        <taxon>Oceanospirillaceae</taxon>
        <taxon>Thalassolituus</taxon>
    </lineage>
</organism>
<keyword evidence="8" id="KW-1185">Reference proteome</keyword>
<evidence type="ECO:0000256" key="2">
    <source>
        <dbReference type="ARBA" id="ARBA00022475"/>
    </source>
</evidence>
<feature type="transmembrane region" description="Helical" evidence="6">
    <location>
        <begin position="39"/>
        <end position="63"/>
    </location>
</feature>
<evidence type="ECO:0000256" key="3">
    <source>
        <dbReference type="ARBA" id="ARBA00022692"/>
    </source>
</evidence>
<evidence type="ECO:0000313" key="8">
    <source>
        <dbReference type="Proteomes" id="UP001147830"/>
    </source>
</evidence>
<dbReference type="EMBL" id="JAOANI010000020">
    <property type="protein sequence ID" value="MCT7359931.1"/>
    <property type="molecule type" value="Genomic_DNA"/>
</dbReference>
<keyword evidence="4 6" id="KW-1133">Transmembrane helix</keyword>
<proteinExistence type="predicted"/>
<dbReference type="PANTHER" id="PTHR30086">
    <property type="entry name" value="ARGININE EXPORTER PROTEIN ARGO"/>
    <property type="match status" value="1"/>
</dbReference>
<sequence>MLSLLNIGLAFFVIAVSPGPANISNATIAMSLGRKISLIYGAGLSVGLVFWGLVAASGFGVILQSSVYLLMTLKVFGGLYLLWLAFLSAKAAVNPDSQSVQAEGNSTSYAGWFVKGIVLNISNPKTVVAWMAALSVGLGANDSTAFLMSGVLVCIGVGFATNALYSVIFSFNGVMAWYQHASRWINGAVSGLFAVAGAGLIRSAFSRESAS</sequence>
<comment type="caution">
    <text evidence="7">The sequence shown here is derived from an EMBL/GenBank/DDBJ whole genome shotgun (WGS) entry which is preliminary data.</text>
</comment>
<dbReference type="GO" id="GO:0005886">
    <property type="term" value="C:plasma membrane"/>
    <property type="evidence" value="ECO:0007669"/>
    <property type="project" value="UniProtKB-SubCell"/>
</dbReference>
<keyword evidence="2" id="KW-1003">Cell membrane</keyword>
<evidence type="ECO:0000256" key="6">
    <source>
        <dbReference type="SAM" id="Phobius"/>
    </source>
</evidence>
<dbReference type="Proteomes" id="UP001147830">
    <property type="component" value="Unassembled WGS sequence"/>
</dbReference>
<dbReference type="PANTHER" id="PTHR30086:SF19">
    <property type="entry name" value="THREONINE EFFLUX PROTEIN"/>
    <property type="match status" value="1"/>
</dbReference>
<accession>A0A9X2WGA2</accession>